<dbReference type="InterPro" id="IPR036986">
    <property type="entry name" value="S4_RNA-bd_sf"/>
</dbReference>
<gene>
    <name evidence="5" type="ORF">Dpo_5c03310</name>
</gene>
<dbReference type="InterPro" id="IPR002942">
    <property type="entry name" value="S4_RNA-bd"/>
</dbReference>
<proteinExistence type="inferred from homology"/>
<dbReference type="GO" id="GO:0003723">
    <property type="term" value="F:RNA binding"/>
    <property type="evidence" value="ECO:0007669"/>
    <property type="project" value="UniProtKB-KW"/>
</dbReference>
<dbReference type="PANTHER" id="PTHR32319:SF0">
    <property type="entry name" value="BACTERIAL HEMOLYSIN-LIKE PROTEIN"/>
    <property type="match status" value="1"/>
</dbReference>
<dbReference type="InterPro" id="IPR002877">
    <property type="entry name" value="RNA_MeTrfase_FtsJ_dom"/>
</dbReference>
<dbReference type="RefSeq" id="WP_006966542.1">
    <property type="nucleotide sequence ID" value="NZ_APJX01000005.1"/>
</dbReference>
<accession>S0G1P8</accession>
<comment type="similarity">
    <text evidence="2">Belongs to the TlyA family.</text>
</comment>
<keyword evidence="6" id="KW-1185">Reference proteome</keyword>
<evidence type="ECO:0000313" key="5">
    <source>
        <dbReference type="EMBL" id="EMS79404.1"/>
    </source>
</evidence>
<dbReference type="CDD" id="cd00165">
    <property type="entry name" value="S4"/>
    <property type="match status" value="1"/>
</dbReference>
<dbReference type="InterPro" id="IPR029063">
    <property type="entry name" value="SAM-dependent_MTases_sf"/>
</dbReference>
<dbReference type="SUPFAM" id="SSF55174">
    <property type="entry name" value="Alpha-L RNA-binding motif"/>
    <property type="match status" value="1"/>
</dbReference>
<protein>
    <submittedName>
        <fullName evidence="5">Putative hemolysin A-like rRNA methylase</fullName>
    </submittedName>
</protein>
<dbReference type="PANTHER" id="PTHR32319">
    <property type="entry name" value="BACTERIAL HEMOLYSIN-LIKE PROTEIN"/>
    <property type="match status" value="1"/>
</dbReference>
<comment type="caution">
    <text evidence="5">The sequence shown here is derived from an EMBL/GenBank/DDBJ whole genome shotgun (WGS) entry which is preliminary data.</text>
</comment>
<dbReference type="Proteomes" id="UP000014216">
    <property type="component" value="Unassembled WGS sequence"/>
</dbReference>
<keyword evidence="5" id="KW-0808">Transferase</keyword>
<dbReference type="Gene3D" id="3.40.50.150">
    <property type="entry name" value="Vaccinia Virus protein VP39"/>
    <property type="match status" value="1"/>
</dbReference>
<sequence length="252" mass="27643">MAADRKIDRIRLDQLLVDNGLVGSRTRARAVIMAGKVLVNDQPCDKPGSRVDSRADIRLKIPDHPYVSRGGLKLEKALTTFSVDVTDNVCLDIGASTGGFTDCLLRFGARQVYAVDVGYGQLAWSLRSDTRVTVIERTNIRYMPWETIGRPVDLVVADTSFISLKTVIPAAEKFMGDDTRVIALIKPQFEAGKQHIGKGGVVKDLKIKEQVVADISQFFSDRGYAVQGVVPSPVPGPKGNTEFLISLIFQMH</sequence>
<keyword evidence="1 3" id="KW-0694">RNA-binding</keyword>
<evidence type="ECO:0000259" key="4">
    <source>
        <dbReference type="SMART" id="SM00363"/>
    </source>
</evidence>
<dbReference type="Gene3D" id="3.10.290.10">
    <property type="entry name" value="RNA-binding S4 domain"/>
    <property type="match status" value="1"/>
</dbReference>
<name>S0G1P8_9BACT</name>
<evidence type="ECO:0000256" key="2">
    <source>
        <dbReference type="ARBA" id="ARBA00029460"/>
    </source>
</evidence>
<dbReference type="SMART" id="SM00363">
    <property type="entry name" value="S4"/>
    <property type="match status" value="1"/>
</dbReference>
<dbReference type="InterPro" id="IPR004538">
    <property type="entry name" value="Hemolysin_A/TlyA"/>
</dbReference>
<keyword evidence="5" id="KW-0489">Methyltransferase</keyword>
<evidence type="ECO:0000256" key="3">
    <source>
        <dbReference type="PROSITE-ProRule" id="PRU00182"/>
    </source>
</evidence>
<evidence type="ECO:0000313" key="6">
    <source>
        <dbReference type="Proteomes" id="UP000014216"/>
    </source>
</evidence>
<organism evidence="5 6">
    <name type="scientific">Desulfotignum phosphitoxidans DSM 13687</name>
    <dbReference type="NCBI Taxonomy" id="1286635"/>
    <lineage>
        <taxon>Bacteria</taxon>
        <taxon>Pseudomonadati</taxon>
        <taxon>Thermodesulfobacteriota</taxon>
        <taxon>Desulfobacteria</taxon>
        <taxon>Desulfobacterales</taxon>
        <taxon>Desulfobacteraceae</taxon>
        <taxon>Desulfotignum</taxon>
    </lineage>
</organism>
<reference evidence="5 6" key="1">
    <citation type="journal article" date="2013" name="Genome Announc.">
        <title>Draft Genome Sequence of Desulfotignum phosphitoxidans DSM 13687 Strain FiPS-3.</title>
        <authorList>
            <person name="Poehlein A."/>
            <person name="Daniel R."/>
            <person name="Simeonova D.D."/>
        </authorList>
    </citation>
    <scope>NUCLEOTIDE SEQUENCE [LARGE SCALE GENOMIC DNA]</scope>
    <source>
        <strain evidence="5 6">DSM 13687</strain>
    </source>
</reference>
<dbReference type="OrthoDB" id="9784736at2"/>
<dbReference type="EMBL" id="APJX01000005">
    <property type="protein sequence ID" value="EMS79404.1"/>
    <property type="molecule type" value="Genomic_DNA"/>
</dbReference>
<dbReference type="CDD" id="cd02440">
    <property type="entry name" value="AdoMet_MTases"/>
    <property type="match status" value="1"/>
</dbReference>
<dbReference type="PROSITE" id="PS50889">
    <property type="entry name" value="S4"/>
    <property type="match status" value="1"/>
</dbReference>
<dbReference type="Pfam" id="PF01728">
    <property type="entry name" value="FtsJ"/>
    <property type="match status" value="1"/>
</dbReference>
<dbReference type="SUPFAM" id="SSF53335">
    <property type="entry name" value="S-adenosyl-L-methionine-dependent methyltransferases"/>
    <property type="match status" value="1"/>
</dbReference>
<dbReference type="AlphaFoldDB" id="S0G1P8"/>
<dbReference type="GO" id="GO:0032259">
    <property type="term" value="P:methylation"/>
    <property type="evidence" value="ECO:0007669"/>
    <property type="project" value="UniProtKB-KW"/>
</dbReference>
<dbReference type="PATRIC" id="fig|1286635.3.peg.2807"/>
<feature type="domain" description="RNA-binding S4" evidence="4">
    <location>
        <begin position="10"/>
        <end position="75"/>
    </location>
</feature>
<dbReference type="PIRSF" id="PIRSF005578">
    <property type="entry name" value="TlyA"/>
    <property type="match status" value="1"/>
</dbReference>
<dbReference type="InterPro" id="IPR047048">
    <property type="entry name" value="TlyA"/>
</dbReference>
<evidence type="ECO:0000256" key="1">
    <source>
        <dbReference type="ARBA" id="ARBA00022884"/>
    </source>
</evidence>
<dbReference type="GO" id="GO:0008168">
    <property type="term" value="F:methyltransferase activity"/>
    <property type="evidence" value="ECO:0007669"/>
    <property type="project" value="UniProtKB-KW"/>
</dbReference>
<dbReference type="NCBIfam" id="TIGR00478">
    <property type="entry name" value="tly"/>
    <property type="match status" value="1"/>
</dbReference>
<dbReference type="Pfam" id="PF01479">
    <property type="entry name" value="S4"/>
    <property type="match status" value="1"/>
</dbReference>